<feature type="non-terminal residue" evidence="1">
    <location>
        <position position="1"/>
    </location>
</feature>
<evidence type="ECO:0000313" key="1">
    <source>
        <dbReference type="EMBL" id="KAJ2773358.1"/>
    </source>
</evidence>
<protein>
    <submittedName>
        <fullName evidence="1">Uncharacterized protein</fullName>
    </submittedName>
</protein>
<dbReference type="Proteomes" id="UP001140234">
    <property type="component" value="Unassembled WGS sequence"/>
</dbReference>
<keyword evidence="2" id="KW-1185">Reference proteome</keyword>
<comment type="caution">
    <text evidence="1">The sequence shown here is derived from an EMBL/GenBank/DDBJ whole genome shotgun (WGS) entry which is preliminary data.</text>
</comment>
<organism evidence="1 2">
    <name type="scientific">Coemansia nantahalensis</name>
    <dbReference type="NCBI Taxonomy" id="2789366"/>
    <lineage>
        <taxon>Eukaryota</taxon>
        <taxon>Fungi</taxon>
        <taxon>Fungi incertae sedis</taxon>
        <taxon>Zoopagomycota</taxon>
        <taxon>Kickxellomycotina</taxon>
        <taxon>Kickxellomycetes</taxon>
        <taxon>Kickxellales</taxon>
        <taxon>Kickxellaceae</taxon>
        <taxon>Coemansia</taxon>
    </lineage>
</organism>
<evidence type="ECO:0000313" key="2">
    <source>
        <dbReference type="Proteomes" id="UP001140234"/>
    </source>
</evidence>
<reference evidence="1" key="1">
    <citation type="submission" date="2022-07" db="EMBL/GenBank/DDBJ databases">
        <title>Phylogenomic reconstructions and comparative analyses of Kickxellomycotina fungi.</title>
        <authorList>
            <person name="Reynolds N.K."/>
            <person name="Stajich J.E."/>
            <person name="Barry K."/>
            <person name="Grigoriev I.V."/>
            <person name="Crous P."/>
            <person name="Smith M.E."/>
        </authorList>
    </citation>
    <scope>NUCLEOTIDE SEQUENCE</scope>
    <source>
        <strain evidence="1">CBS 109366</strain>
    </source>
</reference>
<name>A0ACC1K4Q6_9FUNG</name>
<sequence>RGSCDYTDDRRARGSTEQPGGKERWGEVNPEHGNFDGDYGAVRRTAAAAAAARARREGLVEELETTPARRCWSRTAACLTFPIPDWLIGCCGMKREDIRMAWREKVSICVLILLMWGFVLFFIIGLGLLMCPRQYVYNMDEVAGHTERSDAFVAMRGHVYDITKFLNQEHGRSRGGASPEDMLTYSGQEINASFPLSLRAACPDLVPARDDPNWLMYLKADIELETSLPFVHRAGGLANSKMMMSQDFYRRFALPKMRLFKVGDVVWDLKHVRSMHQRGGMYWRVINGEVFNLNPYFATRDAPENADQKKWRFLHRLVESIFEDAGARDTDVTKYWDMLPLSRRVRRANYQCMKSLFYVGRVDTRHSFRCLFPNFLLLAAACLLMLVIFIKFLASLQLSSRRKPQKHDKFVVCQVPCYTEGEASLRRTIDSLATLGYDDKHRLLFIICDGNIVGSGNDRPTPRIVLDILGVDPKLDPPARSFRSIGEGGQQHNMAKVYSGLYEYEGHVVPYLVVAKIGKPSEKSRPGNRGKRDSQMLLLHFLSRVHFEAPMSPLDLEIYHQMKNVIGVHPSLYEYVMMIDADTEVMPDSLTRLVACMVHDAKVIGICGETQLTNEDFTWTTMIQVYEYFISHHMAKAFESLFGSVTCLPGCFCMYRLRTARGMPLIISKNVVNDYAENHVDTLHKKNLLSLGEDRYLTTLMMKYFPQFKMTFTADAKCKTTAPDTWSVLLSQRRRWINSTVHNLAELMFLPEMCGFCCFSMRFVVFIDLLGTLTMPCTMFYLAYLVYVAVTKIADVGYISLILIGAIYGLQAVIFVLKRQWQHIGWMVIYLLAYPLWSFFIPIYAFWHMDDFSWGNTRIVVGEDGKRQIFVKDEEPFNPDEIPMHTWAEYEADAAKRHQQQQEIEAMGQAIGEFGANGMRPTRN</sequence>
<dbReference type="EMBL" id="JANBUJ010000235">
    <property type="protein sequence ID" value="KAJ2773358.1"/>
    <property type="molecule type" value="Genomic_DNA"/>
</dbReference>
<proteinExistence type="predicted"/>
<accession>A0ACC1K4Q6</accession>
<gene>
    <name evidence="1" type="ORF">IWQ57_001334</name>
</gene>